<reference evidence="5" key="1">
    <citation type="submission" date="2018-05" db="EMBL/GenBank/DDBJ databases">
        <authorList>
            <person name="Lanie J.A."/>
            <person name="Ng W.-L."/>
            <person name="Kazmierczak K.M."/>
            <person name="Andrzejewski T.M."/>
            <person name="Davidsen T.M."/>
            <person name="Wayne K.J."/>
            <person name="Tettelin H."/>
            <person name="Glass J.I."/>
            <person name="Rusch D."/>
            <person name="Podicherti R."/>
            <person name="Tsui H.-C.T."/>
            <person name="Winkler M.E."/>
        </authorList>
    </citation>
    <scope>NUCLEOTIDE SEQUENCE</scope>
</reference>
<keyword evidence="3" id="KW-0067">ATP-binding</keyword>
<dbReference type="SUPFAM" id="SSF56059">
    <property type="entry name" value="Glutathione synthetase ATP-binding domain-like"/>
    <property type="match status" value="1"/>
</dbReference>
<evidence type="ECO:0000256" key="3">
    <source>
        <dbReference type="ARBA" id="ARBA00022840"/>
    </source>
</evidence>
<dbReference type="PANTHER" id="PTHR43585">
    <property type="entry name" value="FUMIPYRROLE BIOSYNTHESIS PROTEIN C"/>
    <property type="match status" value="1"/>
</dbReference>
<dbReference type="AlphaFoldDB" id="A0A382WIL6"/>
<dbReference type="EMBL" id="UINC01160046">
    <property type="protein sequence ID" value="SVD58469.1"/>
    <property type="molecule type" value="Genomic_DNA"/>
</dbReference>
<dbReference type="PROSITE" id="PS50975">
    <property type="entry name" value="ATP_GRASP"/>
    <property type="match status" value="1"/>
</dbReference>
<feature type="non-terminal residue" evidence="5">
    <location>
        <position position="277"/>
    </location>
</feature>
<name>A0A382WIL6_9ZZZZ</name>
<gene>
    <name evidence="5" type="ORF">METZ01_LOCUS411323</name>
</gene>
<dbReference type="GO" id="GO:0046872">
    <property type="term" value="F:metal ion binding"/>
    <property type="evidence" value="ECO:0007669"/>
    <property type="project" value="InterPro"/>
</dbReference>
<accession>A0A382WIL6</accession>
<organism evidence="5">
    <name type="scientific">marine metagenome</name>
    <dbReference type="NCBI Taxonomy" id="408172"/>
    <lineage>
        <taxon>unclassified sequences</taxon>
        <taxon>metagenomes</taxon>
        <taxon>ecological metagenomes</taxon>
    </lineage>
</organism>
<proteinExistence type="predicted"/>
<dbReference type="GO" id="GO:0005524">
    <property type="term" value="F:ATP binding"/>
    <property type="evidence" value="ECO:0007669"/>
    <property type="project" value="UniProtKB-KW"/>
</dbReference>
<dbReference type="Pfam" id="PF13535">
    <property type="entry name" value="ATP-grasp_4"/>
    <property type="match status" value="1"/>
</dbReference>
<protein>
    <recommendedName>
        <fullName evidence="4">ATP-grasp domain-containing protein</fullName>
    </recommendedName>
</protein>
<evidence type="ECO:0000256" key="2">
    <source>
        <dbReference type="ARBA" id="ARBA00022741"/>
    </source>
</evidence>
<dbReference type="InterPro" id="IPR011761">
    <property type="entry name" value="ATP-grasp"/>
</dbReference>
<feature type="domain" description="ATP-grasp" evidence="4">
    <location>
        <begin position="59"/>
        <end position="255"/>
    </location>
</feature>
<dbReference type="GO" id="GO:0016874">
    <property type="term" value="F:ligase activity"/>
    <property type="evidence" value="ECO:0007669"/>
    <property type="project" value="UniProtKB-KW"/>
</dbReference>
<dbReference type="Gene3D" id="3.30.470.20">
    <property type="entry name" value="ATP-grasp fold, B domain"/>
    <property type="match status" value="1"/>
</dbReference>
<dbReference type="PANTHER" id="PTHR43585:SF2">
    <property type="entry name" value="ATP-GRASP ENZYME FSQD"/>
    <property type="match status" value="1"/>
</dbReference>
<keyword evidence="2" id="KW-0547">Nucleotide-binding</keyword>
<keyword evidence="1" id="KW-0436">Ligase</keyword>
<evidence type="ECO:0000259" key="4">
    <source>
        <dbReference type="PROSITE" id="PS50975"/>
    </source>
</evidence>
<evidence type="ECO:0000313" key="5">
    <source>
        <dbReference type="EMBL" id="SVD58469.1"/>
    </source>
</evidence>
<evidence type="ECO:0000256" key="1">
    <source>
        <dbReference type="ARBA" id="ARBA00022598"/>
    </source>
</evidence>
<feature type="non-terminal residue" evidence="5">
    <location>
        <position position="1"/>
    </location>
</feature>
<dbReference type="InterPro" id="IPR052032">
    <property type="entry name" value="ATP-dep_AA_Ligase"/>
</dbReference>
<sequence length="277" mass="30152">NHDESVATIVALANTNHVISILAIDDSATLIAADACKLLGLPHNSPSAAIAARDKFVMRQSLLSGKILSPKFMSFQHNAKPDEITKQISYPCVLKPLLLNGSRGVIRANNPAEFKTAWYRIHNILRNSVGTQIMVEDYIPGDEVAVEALISDKGIKILAIFDKPDPLIGPFFEETIYVTPSRLPQEDQLEIESTLISAARALGLRFGPIHAEFRINERGVWPIEIAGRTIGGLCSNILSFGSGLSLEELVLLQASGSNIEKFATDDRSKGVMMIPIP</sequence>